<dbReference type="InterPro" id="IPR019300">
    <property type="entry name" value="CooT"/>
</dbReference>
<evidence type="ECO:0000313" key="2">
    <source>
        <dbReference type="Proteomes" id="UP000440004"/>
    </source>
</evidence>
<dbReference type="Proteomes" id="UP000440004">
    <property type="component" value="Unassembled WGS sequence"/>
</dbReference>
<proteinExistence type="predicted"/>
<dbReference type="Pfam" id="PF10133">
    <property type="entry name" value="CooT"/>
    <property type="match status" value="1"/>
</dbReference>
<sequence>MCLGKVFMANDQQLSPIMDNVTSITTENGQLILTSLLGEKKSVEGKLIEIDFNKSKVIIEHAK</sequence>
<dbReference type="AlphaFoldDB" id="A0A6A7KCI7"/>
<reference evidence="1 2" key="1">
    <citation type="submission" date="2019-10" db="EMBL/GenBank/DDBJ databases">
        <title>Alkalibaculum tamaniensis sp.nov., a new alkaliphilic acetogen, isolated on methoxylated aromatics from a mud volcano.</title>
        <authorList>
            <person name="Khomyakova M.A."/>
            <person name="Merkel A.Y."/>
            <person name="Bonch-Osmolovskaya E.A."/>
            <person name="Slobodkin A.I."/>
        </authorList>
    </citation>
    <scope>NUCLEOTIDE SEQUENCE [LARGE SCALE GENOMIC DNA]</scope>
    <source>
        <strain evidence="1 2">M08DMB</strain>
    </source>
</reference>
<gene>
    <name evidence="1" type="ORF">GC105_15355</name>
</gene>
<dbReference type="RefSeq" id="WP_152806598.1">
    <property type="nucleotide sequence ID" value="NZ_WHNX01000043.1"/>
</dbReference>
<protein>
    <submittedName>
        <fullName evidence="1">CooT family nickel-binding protein</fullName>
    </submittedName>
</protein>
<organism evidence="1 2">
    <name type="scientific">Alkalibaculum sporogenes</name>
    <dbReference type="NCBI Taxonomy" id="2655001"/>
    <lineage>
        <taxon>Bacteria</taxon>
        <taxon>Bacillati</taxon>
        <taxon>Bacillota</taxon>
        <taxon>Clostridia</taxon>
        <taxon>Eubacteriales</taxon>
        <taxon>Eubacteriaceae</taxon>
        <taxon>Alkalibaculum</taxon>
    </lineage>
</organism>
<name>A0A6A7KCI7_9FIRM</name>
<evidence type="ECO:0000313" key="1">
    <source>
        <dbReference type="EMBL" id="MPW27154.1"/>
    </source>
</evidence>
<accession>A0A6A7KCI7</accession>
<keyword evidence="2" id="KW-1185">Reference proteome</keyword>
<dbReference type="EMBL" id="WHNX01000043">
    <property type="protein sequence ID" value="MPW27154.1"/>
    <property type="molecule type" value="Genomic_DNA"/>
</dbReference>
<comment type="caution">
    <text evidence="1">The sequence shown here is derived from an EMBL/GenBank/DDBJ whole genome shotgun (WGS) entry which is preliminary data.</text>
</comment>